<dbReference type="GO" id="GO:0000978">
    <property type="term" value="F:RNA polymerase II cis-regulatory region sequence-specific DNA binding"/>
    <property type="evidence" value="ECO:0007669"/>
    <property type="project" value="TreeGrafter"/>
</dbReference>
<evidence type="ECO:0000256" key="2">
    <source>
        <dbReference type="ARBA" id="ARBA00023125"/>
    </source>
</evidence>
<dbReference type="Proteomes" id="UP000774326">
    <property type="component" value="Unassembled WGS sequence"/>
</dbReference>
<dbReference type="CDD" id="cd00067">
    <property type="entry name" value="GAL4"/>
    <property type="match status" value="1"/>
</dbReference>
<proteinExistence type="predicted"/>
<evidence type="ECO:0000313" key="6">
    <source>
        <dbReference type="EMBL" id="KAH3686067.1"/>
    </source>
</evidence>
<dbReference type="SMART" id="SM00066">
    <property type="entry name" value="GAL4"/>
    <property type="match status" value="1"/>
</dbReference>
<dbReference type="PANTHER" id="PTHR31069:SF12">
    <property type="entry name" value="TRANSCRIPTION FACTOR DOMAIN-CONTAINING PROTEIN"/>
    <property type="match status" value="1"/>
</dbReference>
<evidence type="ECO:0000259" key="5">
    <source>
        <dbReference type="PROSITE" id="PS50048"/>
    </source>
</evidence>
<comment type="caution">
    <text evidence="6">The sequence shown here is derived from an EMBL/GenBank/DDBJ whole genome shotgun (WGS) entry which is preliminary data.</text>
</comment>
<keyword evidence="2" id="KW-0238">DNA-binding</keyword>
<keyword evidence="1" id="KW-0805">Transcription regulation</keyword>
<name>A0A9P8QAM6_WICPI</name>
<keyword evidence="7" id="KW-1185">Reference proteome</keyword>
<protein>
    <recommendedName>
        <fullName evidence="5">Zn(2)-C6 fungal-type domain-containing protein</fullName>
    </recommendedName>
</protein>
<evidence type="ECO:0000313" key="7">
    <source>
        <dbReference type="Proteomes" id="UP000774326"/>
    </source>
</evidence>
<sequence length="743" mass="84861">MLGLAPVIKRRRAIKSCENCRLKKLKCDKGRPICDKCTKFNLTNCSYIVPADDSSLSSLDEKILEIRKQLDILQQQKIQRDADYEIQPDELKSRSNIAPATVKTPTPDDATDNKMNRQFLVGSIISATEFVKKHDAFYKAILESCELGSRNASLPLNRISKAKSSSQSTELLEARCVKENIPLYQLIKPHIEDFNHIQSLVMLFFESELYHIYSFLNKTDFFLQFYQLYDSSTLLINNGIKHEGDYLFLGQLLLILRISSLSKYTDSFNHIANEISDEVVPLARLCLSELNRSFVYHHTLPYVQLIMLLNYYQLHSPEYGSSSADYLQFDISRLVKTCLAARYNVDPDPANPQCHRIRKVWFHVLELNYIKFIRDGDPLIITVDSKGEQQSYTTKLPSLDMAEDQLERAVVTNMIARSELHAHFQKIYVLVSDVVTPPPLIKIHEAFDLLVDKLYEIGLPNLVSNEELLKMNQNKPIINLVSRLSRLSQITNVLDAYSLIVNLGIPLFYNYKANKNFSCAQQIVLKLATCTGSLLSVNYFMDVSISAGARIQNSVKYDINVQFGYSLHLMGSILESCNKVMLILIVLLSRVSYYGTFKNGEEAAKYQKMSDTTFKNLKVLLFNIGNLGSRYLFAKEIHLLNVFKMVMNFGKGQSCSLTKGYLGLLQKNNTLLENSKFDEPLCEIVVNNIQDLKGEESSLRITDDGFLSELHSSNESIDFYFEKCLDSFFDCRAIERLEKFIEG</sequence>
<reference evidence="6" key="1">
    <citation type="journal article" date="2021" name="Open Biol.">
        <title>Shared evolutionary footprints suggest mitochondrial oxidative damage underlies multiple complex I losses in fungi.</title>
        <authorList>
            <person name="Schikora-Tamarit M.A."/>
            <person name="Marcet-Houben M."/>
            <person name="Nosek J."/>
            <person name="Gabaldon T."/>
        </authorList>
    </citation>
    <scope>NUCLEOTIDE SEQUENCE</scope>
    <source>
        <strain evidence="6">CBS2887</strain>
    </source>
</reference>
<dbReference type="PROSITE" id="PS50048">
    <property type="entry name" value="ZN2_CY6_FUNGAL_2"/>
    <property type="match status" value="1"/>
</dbReference>
<keyword evidence="3" id="KW-0804">Transcription</keyword>
<dbReference type="EMBL" id="JAEUBG010001661">
    <property type="protein sequence ID" value="KAH3686067.1"/>
    <property type="molecule type" value="Genomic_DNA"/>
</dbReference>
<accession>A0A9P8QAM6</accession>
<dbReference type="PANTHER" id="PTHR31069">
    <property type="entry name" value="OLEATE-ACTIVATED TRANSCRIPTION FACTOR 1-RELATED"/>
    <property type="match status" value="1"/>
</dbReference>
<evidence type="ECO:0000256" key="4">
    <source>
        <dbReference type="ARBA" id="ARBA00023242"/>
    </source>
</evidence>
<dbReference type="PROSITE" id="PS00463">
    <property type="entry name" value="ZN2_CY6_FUNGAL_1"/>
    <property type="match status" value="1"/>
</dbReference>
<evidence type="ECO:0000256" key="1">
    <source>
        <dbReference type="ARBA" id="ARBA00023015"/>
    </source>
</evidence>
<keyword evidence="4" id="KW-0539">Nucleus</keyword>
<gene>
    <name evidence="6" type="ORF">WICPIJ_002947</name>
</gene>
<dbReference type="Pfam" id="PF00172">
    <property type="entry name" value="Zn_clus"/>
    <property type="match status" value="1"/>
</dbReference>
<dbReference type="InterPro" id="IPR001138">
    <property type="entry name" value="Zn2Cys6_DnaBD"/>
</dbReference>
<dbReference type="InterPro" id="IPR036864">
    <property type="entry name" value="Zn2-C6_fun-type_DNA-bd_sf"/>
</dbReference>
<dbReference type="InterPro" id="IPR050675">
    <property type="entry name" value="OAF3"/>
</dbReference>
<dbReference type="OrthoDB" id="2943660at2759"/>
<dbReference type="GO" id="GO:0008270">
    <property type="term" value="F:zinc ion binding"/>
    <property type="evidence" value="ECO:0007669"/>
    <property type="project" value="InterPro"/>
</dbReference>
<reference evidence="6" key="2">
    <citation type="submission" date="2021-01" db="EMBL/GenBank/DDBJ databases">
        <authorList>
            <person name="Schikora-Tamarit M.A."/>
        </authorList>
    </citation>
    <scope>NUCLEOTIDE SEQUENCE</scope>
    <source>
        <strain evidence="6">CBS2887</strain>
    </source>
</reference>
<organism evidence="6 7">
    <name type="scientific">Wickerhamomyces pijperi</name>
    <name type="common">Yeast</name>
    <name type="synonym">Pichia pijperi</name>
    <dbReference type="NCBI Taxonomy" id="599730"/>
    <lineage>
        <taxon>Eukaryota</taxon>
        <taxon>Fungi</taxon>
        <taxon>Dikarya</taxon>
        <taxon>Ascomycota</taxon>
        <taxon>Saccharomycotina</taxon>
        <taxon>Saccharomycetes</taxon>
        <taxon>Phaffomycetales</taxon>
        <taxon>Wickerhamomycetaceae</taxon>
        <taxon>Wickerhamomyces</taxon>
    </lineage>
</organism>
<dbReference type="AlphaFoldDB" id="A0A9P8QAM6"/>
<dbReference type="GO" id="GO:0000981">
    <property type="term" value="F:DNA-binding transcription factor activity, RNA polymerase II-specific"/>
    <property type="evidence" value="ECO:0007669"/>
    <property type="project" value="InterPro"/>
</dbReference>
<dbReference type="Gene3D" id="4.10.240.10">
    <property type="entry name" value="Zn(2)-C6 fungal-type DNA-binding domain"/>
    <property type="match status" value="1"/>
</dbReference>
<feature type="domain" description="Zn(2)-C6 fungal-type" evidence="5">
    <location>
        <begin position="16"/>
        <end position="47"/>
    </location>
</feature>
<evidence type="ECO:0000256" key="3">
    <source>
        <dbReference type="ARBA" id="ARBA00023163"/>
    </source>
</evidence>
<dbReference type="GO" id="GO:0005634">
    <property type="term" value="C:nucleus"/>
    <property type="evidence" value="ECO:0007669"/>
    <property type="project" value="TreeGrafter"/>
</dbReference>
<dbReference type="GO" id="GO:0045944">
    <property type="term" value="P:positive regulation of transcription by RNA polymerase II"/>
    <property type="evidence" value="ECO:0007669"/>
    <property type="project" value="TreeGrafter"/>
</dbReference>
<dbReference type="SUPFAM" id="SSF57701">
    <property type="entry name" value="Zn2/Cys6 DNA-binding domain"/>
    <property type="match status" value="1"/>
</dbReference>